<name>A0ABQ7GZ74_DUNSA</name>
<evidence type="ECO:0000256" key="1">
    <source>
        <dbReference type="ARBA" id="ARBA00004141"/>
    </source>
</evidence>
<dbReference type="PANTHER" id="PTHR13636">
    <property type="entry name" value="TRANSMEMBRANE PROTEIN 258"/>
    <property type="match status" value="1"/>
</dbReference>
<comment type="subcellular location">
    <subcellularLocation>
        <location evidence="1 6">Membrane</location>
        <topology evidence="1 6">Multi-pass membrane protein</topology>
    </subcellularLocation>
</comment>
<evidence type="ECO:0000256" key="5">
    <source>
        <dbReference type="ARBA" id="ARBA00023136"/>
    </source>
</evidence>
<comment type="function">
    <text evidence="6">Subunit of the oligosaccharyl transferase (OST) complex that catalyzes the initial transfer of a defined glycan (Glc(3)Man(9)GlcNAc(2) in eukaryotes) from the lipid carrier dolichol-pyrophosphate to an asparagine residue within an Asn-X-Ser/Thr consensus motif in nascent polypeptide chains, the first step in protein N-glycosylation. N-glycosylation occurs cotranslationally and the complex associates with the Sec61 complex at the channel-forming translocon complex that mediates protein translocation across the endoplasmic reticulum (ER). All subunits are required for a maximal enzyme activity.</text>
</comment>
<comment type="subunit">
    <text evidence="6">Component of the oligosaccharyltransferase (OST) complex.</text>
</comment>
<evidence type="ECO:0000313" key="8">
    <source>
        <dbReference type="Proteomes" id="UP000815325"/>
    </source>
</evidence>
<keyword evidence="5 6" id="KW-0472">Membrane</keyword>
<gene>
    <name evidence="7" type="ORF">DUNSADRAFT_18313</name>
</gene>
<keyword evidence="3 6" id="KW-0812">Transmembrane</keyword>
<dbReference type="InterPro" id="IPR007915">
    <property type="entry name" value="TMEM258/Ost5"/>
</dbReference>
<dbReference type="Proteomes" id="UP000815325">
    <property type="component" value="Unassembled WGS sequence"/>
</dbReference>
<keyword evidence="8" id="KW-1185">Reference proteome</keyword>
<accession>A0ABQ7GZ74</accession>
<evidence type="ECO:0000256" key="3">
    <source>
        <dbReference type="ARBA" id="ARBA00022692"/>
    </source>
</evidence>
<dbReference type="Pfam" id="PF05251">
    <property type="entry name" value="Ost5"/>
    <property type="match status" value="1"/>
</dbReference>
<reference evidence="7" key="1">
    <citation type="submission" date="2017-08" db="EMBL/GenBank/DDBJ databases">
        <authorList>
            <person name="Polle J.E."/>
            <person name="Barry K."/>
            <person name="Cushman J."/>
            <person name="Schmutz J."/>
            <person name="Tran D."/>
            <person name="Hathwaick L.T."/>
            <person name="Yim W.C."/>
            <person name="Jenkins J."/>
            <person name="Mckie-Krisberg Z.M."/>
            <person name="Prochnik S."/>
            <person name="Lindquist E."/>
            <person name="Dockter R.B."/>
            <person name="Adam C."/>
            <person name="Molina H."/>
            <person name="Bunkerborg J."/>
            <person name="Jin E."/>
            <person name="Buchheim M."/>
            <person name="Magnuson J."/>
        </authorList>
    </citation>
    <scope>NUCLEOTIDE SEQUENCE</scope>
    <source>
        <strain evidence="7">CCAP 19/18</strain>
    </source>
</reference>
<comment type="caution">
    <text evidence="7">The sequence shown here is derived from an EMBL/GenBank/DDBJ whole genome shotgun (WGS) entry which is preliminary data.</text>
</comment>
<feature type="transmembrane region" description="Helical" evidence="6">
    <location>
        <begin position="12"/>
        <end position="35"/>
    </location>
</feature>
<organism evidence="7 8">
    <name type="scientific">Dunaliella salina</name>
    <name type="common">Green alga</name>
    <name type="synonym">Protococcus salinus</name>
    <dbReference type="NCBI Taxonomy" id="3046"/>
    <lineage>
        <taxon>Eukaryota</taxon>
        <taxon>Viridiplantae</taxon>
        <taxon>Chlorophyta</taxon>
        <taxon>core chlorophytes</taxon>
        <taxon>Chlorophyceae</taxon>
        <taxon>CS clade</taxon>
        <taxon>Chlamydomonadales</taxon>
        <taxon>Dunaliellaceae</taxon>
        <taxon>Dunaliella</taxon>
    </lineage>
</organism>
<evidence type="ECO:0000256" key="6">
    <source>
        <dbReference type="RuleBase" id="RU367008"/>
    </source>
</evidence>
<proteinExistence type="inferred from homology"/>
<dbReference type="EMBL" id="MU069529">
    <property type="protein sequence ID" value="KAF5839899.1"/>
    <property type="molecule type" value="Genomic_DNA"/>
</dbReference>
<feature type="transmembrane region" description="Helical" evidence="6">
    <location>
        <begin position="47"/>
        <end position="70"/>
    </location>
</feature>
<sequence>MDYPLSSPVPMAMYPMLTTVFLALGLLLTGVFFLYQVSHTRHNRVLLHELALGGLSSVALGMGSFFLLLWTGVYV</sequence>
<comment type="similarity">
    <text evidence="2 6">Belongs to the OST5 family.</text>
</comment>
<evidence type="ECO:0000256" key="4">
    <source>
        <dbReference type="ARBA" id="ARBA00022989"/>
    </source>
</evidence>
<evidence type="ECO:0000313" key="7">
    <source>
        <dbReference type="EMBL" id="KAF5839899.1"/>
    </source>
</evidence>
<protein>
    <recommendedName>
        <fullName evidence="6">Dolichyl-diphosphooligosaccharide-protein glycosyltransferase subunit OST5</fullName>
    </recommendedName>
</protein>
<evidence type="ECO:0000256" key="2">
    <source>
        <dbReference type="ARBA" id="ARBA00009825"/>
    </source>
</evidence>
<keyword evidence="4 6" id="KW-1133">Transmembrane helix</keyword>